<dbReference type="STRING" id="1072389.K1WSN7"/>
<dbReference type="AlphaFoldDB" id="K1WSN7"/>
<reference evidence="2 3" key="1">
    <citation type="journal article" date="2012" name="BMC Genomics">
        <title>Sequencing the genome of Marssonina brunnea reveals fungus-poplar co-evolution.</title>
        <authorList>
            <person name="Zhu S."/>
            <person name="Cao Y.-Z."/>
            <person name="Jiang C."/>
            <person name="Tan B.-Y."/>
            <person name="Wang Z."/>
            <person name="Feng S."/>
            <person name="Zhang L."/>
            <person name="Su X.-H."/>
            <person name="Brejova B."/>
            <person name="Vinar T."/>
            <person name="Xu M."/>
            <person name="Wang M.-X."/>
            <person name="Zhang S.-G."/>
            <person name="Huang M.-R."/>
            <person name="Wu R."/>
            <person name="Zhou Y."/>
        </authorList>
    </citation>
    <scope>NUCLEOTIDE SEQUENCE [LARGE SCALE GENOMIC DNA]</scope>
    <source>
        <strain evidence="2 3">MB_m1</strain>
    </source>
</reference>
<evidence type="ECO:0000259" key="1">
    <source>
        <dbReference type="Pfam" id="PF04366"/>
    </source>
</evidence>
<proteinExistence type="predicted"/>
<dbReference type="PANTHER" id="PTHR15629">
    <property type="entry name" value="SH3YL1 PROTEIN"/>
    <property type="match status" value="1"/>
</dbReference>
<dbReference type="Proteomes" id="UP000006753">
    <property type="component" value="Unassembled WGS sequence"/>
</dbReference>
<dbReference type="CDD" id="cd11524">
    <property type="entry name" value="SYLF"/>
    <property type="match status" value="1"/>
</dbReference>
<evidence type="ECO:0000313" key="2">
    <source>
        <dbReference type="EMBL" id="EKD15437.1"/>
    </source>
</evidence>
<sequence>MGRSVQAVQKECDKAAQILNSFVSKEKIPKVVMSNAKGVAIFSSVRAGFGLSGSVGSGVVLARLPDGSWSPPSAFSVRSGGVGFVAGIDMYECVCVLNTEDAVKLFSGNELKLGGEIALSVGPIGGTADMKPVWTYTKSNGLYGSVALDGTSIKQKTEDNDVFYGARPTTAQILKGDVQRQVGDHLWPAGADQLMGVLRLAEGKSATSTASAEPAPAAE</sequence>
<dbReference type="OMA" id="PTATGDH"/>
<dbReference type="HOGENOM" id="CLU_015320_1_0_1"/>
<keyword evidence="3" id="KW-1185">Reference proteome</keyword>
<dbReference type="PANTHER" id="PTHR15629:SF8">
    <property type="entry name" value="DUF500 DOMAIN PROTEIN (AFU_ORTHOLOGUE AFUA_5G07310)"/>
    <property type="match status" value="1"/>
</dbReference>
<dbReference type="KEGG" id="mbe:MBM_06653"/>
<dbReference type="InterPro" id="IPR051702">
    <property type="entry name" value="SH3_domain_YSC84-like"/>
</dbReference>
<dbReference type="Pfam" id="PF04366">
    <property type="entry name" value="Ysc84"/>
    <property type="match status" value="1"/>
</dbReference>
<protein>
    <submittedName>
        <fullName evidence="2">DUF500 domain protein</fullName>
    </submittedName>
</protein>
<feature type="domain" description="Ysc84 actin-binding" evidence="1">
    <location>
        <begin position="79"/>
        <end position="199"/>
    </location>
</feature>
<dbReference type="InterPro" id="IPR007461">
    <property type="entry name" value="Ysc84_actin-binding"/>
</dbReference>
<dbReference type="GO" id="GO:0035091">
    <property type="term" value="F:phosphatidylinositol binding"/>
    <property type="evidence" value="ECO:0007669"/>
    <property type="project" value="TreeGrafter"/>
</dbReference>
<dbReference type="eggNOG" id="KOG1843">
    <property type="taxonomic scope" value="Eukaryota"/>
</dbReference>
<dbReference type="InParanoid" id="K1WSN7"/>
<dbReference type="EMBL" id="JH921442">
    <property type="protein sequence ID" value="EKD15437.1"/>
    <property type="molecule type" value="Genomic_DNA"/>
</dbReference>
<organism evidence="2 3">
    <name type="scientific">Marssonina brunnea f. sp. multigermtubi (strain MB_m1)</name>
    <name type="common">Marssonina leaf spot fungus</name>
    <dbReference type="NCBI Taxonomy" id="1072389"/>
    <lineage>
        <taxon>Eukaryota</taxon>
        <taxon>Fungi</taxon>
        <taxon>Dikarya</taxon>
        <taxon>Ascomycota</taxon>
        <taxon>Pezizomycotina</taxon>
        <taxon>Leotiomycetes</taxon>
        <taxon>Helotiales</taxon>
        <taxon>Drepanopezizaceae</taxon>
        <taxon>Drepanopeziza</taxon>
    </lineage>
</organism>
<evidence type="ECO:0000313" key="3">
    <source>
        <dbReference type="Proteomes" id="UP000006753"/>
    </source>
</evidence>
<name>K1WSN7_MARBU</name>
<accession>K1WSN7</accession>
<dbReference type="RefSeq" id="XP_007294542.1">
    <property type="nucleotide sequence ID" value="XM_007294480.1"/>
</dbReference>
<dbReference type="GeneID" id="18762588"/>
<dbReference type="OrthoDB" id="10255128at2759"/>
<gene>
    <name evidence="2" type="ORF">MBM_06653</name>
</gene>